<reference evidence="3 4" key="1">
    <citation type="submission" date="2022-11" db="EMBL/GenBank/DDBJ databases">
        <title>Minimal conservation of predation-associated metabolite biosynthetic gene clusters underscores biosynthetic potential of Myxococcota including descriptions for ten novel species: Archangium lansinium sp. nov., Myxococcus landrumus sp. nov., Nannocystis bai.</title>
        <authorList>
            <person name="Ahearne A."/>
            <person name="Stevens C."/>
            <person name="Dowd S."/>
        </authorList>
    </citation>
    <scope>NUCLEOTIDE SEQUENCE [LARGE SCALE GENOMIC DNA]</scope>
    <source>
        <strain evidence="3 4">BB15-2</strain>
    </source>
</reference>
<accession>A0ABT5E4K0</accession>
<dbReference type="Proteomes" id="UP001221686">
    <property type="component" value="Unassembled WGS sequence"/>
</dbReference>
<dbReference type="InterPro" id="IPR030884">
    <property type="entry name" value="CHP04551"/>
</dbReference>
<keyword evidence="2" id="KW-0732">Signal</keyword>
<proteinExistence type="predicted"/>
<evidence type="ECO:0000256" key="2">
    <source>
        <dbReference type="SAM" id="SignalP"/>
    </source>
</evidence>
<gene>
    <name evidence="3" type="ORF">POL25_28040</name>
</gene>
<dbReference type="NCBIfam" id="TIGR04551">
    <property type="entry name" value="TIGR04551 family protein"/>
    <property type="match status" value="1"/>
</dbReference>
<feature type="region of interest" description="Disordered" evidence="1">
    <location>
        <begin position="44"/>
        <end position="94"/>
    </location>
</feature>
<comment type="caution">
    <text evidence="3">The sequence shown here is derived from an EMBL/GenBank/DDBJ whole genome shotgun (WGS) entry which is preliminary data.</text>
</comment>
<evidence type="ECO:0000256" key="1">
    <source>
        <dbReference type="SAM" id="MobiDB-lite"/>
    </source>
</evidence>
<protein>
    <submittedName>
        <fullName evidence="3">TIGR04551 family protein</fullName>
    </submittedName>
</protein>
<feature type="signal peptide" evidence="2">
    <location>
        <begin position="1"/>
        <end position="33"/>
    </location>
</feature>
<name>A0ABT5E4K0_9BACT</name>
<feature type="compositionally biased region" description="Gly residues" evidence="1">
    <location>
        <begin position="44"/>
        <end position="66"/>
    </location>
</feature>
<dbReference type="RefSeq" id="WP_272089296.1">
    <property type="nucleotide sequence ID" value="NZ_JAQNDL010000003.1"/>
</dbReference>
<evidence type="ECO:0000313" key="3">
    <source>
        <dbReference type="EMBL" id="MDC0720787.1"/>
    </source>
</evidence>
<organism evidence="3 4">
    <name type="scientific">Nannocystis bainbridge</name>
    <dbReference type="NCBI Taxonomy" id="2995303"/>
    <lineage>
        <taxon>Bacteria</taxon>
        <taxon>Pseudomonadati</taxon>
        <taxon>Myxococcota</taxon>
        <taxon>Polyangia</taxon>
        <taxon>Nannocystales</taxon>
        <taxon>Nannocystaceae</taxon>
        <taxon>Nannocystis</taxon>
    </lineage>
</organism>
<sequence length="715" mass="79406">MPTSPFSRPHRLFWLIPAFGLVNLFNGSSTAHAQGPMGGGMGMGGGGMGGMGPMGGGGMPGQGGQGGDKKKEGPAEAAPKDKKALQPIEPVPAQPRGLRQLQLFELHGYMRMRADYFHRLDLGGGKSNQSTIGTNYADNAALENPYFVPPSVAAETVGGFGEGATASDVNCVGSLTGLGINASKASRRCGRRNGFASANMRFRIEPTLHITDTVKVHAQLDALDNMVLGSTPDSLLGDNPNAPIDLFTRTQLPPSDMRNSGRDSIVVKRAYGHIRFGWGLDIKFGRMPHHWGMGIVANDGNGYYRGEAADIVRMLDMDYGDSVDSLRLGFDFGKDRRSTHTLEFSWDWASSGPTTAQIFGPYYGPYQQDHTTGQTFSVEKFDNVYQWRLSILRRDDPAMLQRKLSLGRPVINYGAIVWARYQAVDRVTGTPGIGIDPQQNDIYGSDIGSSGNQYYDQLQDYANVLVRRRALVFTPDVWFRVNWKTLRVELEGAAVLGRFHEINDRGAFDISQGNDRDDVYTINGPDMGRRWLTQFGYALEFKYGLFKDKFHLGLDHGFASGDNDPRFRYNTPWNSNLDDRTWSKFRFNPAYFSDLLLFRELLGTASNAAYFKPWLAFYFFDNNFSGRLDIEYAVAPQKINTWGNKANYGLEIDAAFRYHDRQEPIFFQIQYGVMFPFGAFNRGVEYSPDGTLAGLPNNGDPKAAQTVQAQLGIRF</sequence>
<feature type="compositionally biased region" description="Basic and acidic residues" evidence="1">
    <location>
        <begin position="67"/>
        <end position="84"/>
    </location>
</feature>
<dbReference type="EMBL" id="JAQNDL010000003">
    <property type="protein sequence ID" value="MDC0720787.1"/>
    <property type="molecule type" value="Genomic_DNA"/>
</dbReference>
<keyword evidence="4" id="KW-1185">Reference proteome</keyword>
<feature type="chain" id="PRO_5047412455" evidence="2">
    <location>
        <begin position="34"/>
        <end position="715"/>
    </location>
</feature>
<evidence type="ECO:0000313" key="4">
    <source>
        <dbReference type="Proteomes" id="UP001221686"/>
    </source>
</evidence>